<protein>
    <submittedName>
        <fullName evidence="5">ABC transporter, ATP-binding protein</fullName>
    </submittedName>
</protein>
<dbReference type="SUPFAM" id="SSF52540">
    <property type="entry name" value="P-loop containing nucleoside triphosphate hydrolases"/>
    <property type="match status" value="2"/>
</dbReference>
<dbReference type="Pfam" id="PF12848">
    <property type="entry name" value="ABC_tran_Xtn"/>
    <property type="match status" value="1"/>
</dbReference>
<dbReference type="EMBL" id="CP001758">
    <property type="protein sequence ID" value="ADG40380.1"/>
    <property type="molecule type" value="Genomic_DNA"/>
</dbReference>
<dbReference type="InterPro" id="IPR027417">
    <property type="entry name" value="P-loop_NTPase"/>
</dbReference>
<dbReference type="PANTHER" id="PTHR42855">
    <property type="entry name" value="ABC TRANSPORTER ATP-BINDING SUBUNIT"/>
    <property type="match status" value="1"/>
</dbReference>
<name>D5T281_LEUKI</name>
<dbReference type="PROSITE" id="PS00211">
    <property type="entry name" value="ABC_TRANSPORTER_1"/>
    <property type="match status" value="1"/>
</dbReference>
<evidence type="ECO:0000256" key="1">
    <source>
        <dbReference type="ARBA" id="ARBA00022741"/>
    </source>
</evidence>
<evidence type="ECO:0000256" key="2">
    <source>
        <dbReference type="ARBA" id="ARBA00022840"/>
    </source>
</evidence>
<accession>D5T281</accession>
<sequence>MLSLRGFIVIIVYINLKIFQQTNDHIIQKYVTLNFMALLEISGLSMAYAEKTLYEDAEFELQQGEHMGIVGQNGAGKSTLIKIITGQELPLSGKIEWQKGLKIGYLDQYAEIPDGMDLVAFLHTAYQDLYDKQDRITELYNDYATSMNDKLLERAGRMQEELDAAGFYDVDTKIERVISGLGLEAIGRDRELDQMSGGQRAKVILAKLLLENDDVIILDEPTNYLDVAHIEWLEDFLQSYEGSAMIISHDFDFLDKVTNAIIDLSFGKITKFRGSFKKAMRQKDERAEQQLRQYEKQQGEIEKAQKFIAKNKARASTSKQAKSREKMLARMDKVDPPSEALQAKFNFPYVNSQSANALSVNELSVGYVTPVLEPVTFSITTGQKLVFKGFNGAGKSTLIKSILGVIPALHGHAEFSPSAIVNYFDQDLEWDNDTKTPLQEMQDRFPTLEPKALRTRLAAAGITSENAQKPLQQLSGGEQTKVKLAIMEMKPSNFLILDEPTNHLDEGTKNALRAAIDKFPGNVIIVSHEVSFTKGLGDRELNVAALSFKKDTE</sequence>
<organism evidence="5 6">
    <name type="scientific">Leuconostoc kimchii (strain IMSNU 11154 / KCTC 2386 / IH25)</name>
    <dbReference type="NCBI Taxonomy" id="762051"/>
    <lineage>
        <taxon>Bacteria</taxon>
        <taxon>Bacillati</taxon>
        <taxon>Bacillota</taxon>
        <taxon>Bacilli</taxon>
        <taxon>Lactobacillales</taxon>
        <taxon>Lactobacillaceae</taxon>
        <taxon>Leuconostoc</taxon>
    </lineage>
</organism>
<feature type="coiled-coil region" evidence="3">
    <location>
        <begin position="277"/>
        <end position="304"/>
    </location>
</feature>
<evidence type="ECO:0000259" key="4">
    <source>
        <dbReference type="PROSITE" id="PS50893"/>
    </source>
</evidence>
<dbReference type="STRING" id="762051.LKI_04190"/>
<dbReference type="GO" id="GO:0016887">
    <property type="term" value="F:ATP hydrolysis activity"/>
    <property type="evidence" value="ECO:0007669"/>
    <property type="project" value="InterPro"/>
</dbReference>
<evidence type="ECO:0000256" key="3">
    <source>
        <dbReference type="SAM" id="Coils"/>
    </source>
</evidence>
<dbReference type="PROSITE" id="PS50893">
    <property type="entry name" value="ABC_TRANSPORTER_2"/>
    <property type="match status" value="2"/>
</dbReference>
<dbReference type="AlphaFoldDB" id="D5T281"/>
<dbReference type="Proteomes" id="UP000002362">
    <property type="component" value="Chromosome"/>
</dbReference>
<feature type="domain" description="ABC transporter" evidence="4">
    <location>
        <begin position="39"/>
        <end position="291"/>
    </location>
</feature>
<dbReference type="InterPro" id="IPR003593">
    <property type="entry name" value="AAA+_ATPase"/>
</dbReference>
<feature type="domain" description="ABC transporter" evidence="4">
    <location>
        <begin position="355"/>
        <end position="553"/>
    </location>
</feature>
<dbReference type="SMART" id="SM00382">
    <property type="entry name" value="AAA"/>
    <property type="match status" value="2"/>
</dbReference>
<evidence type="ECO:0000313" key="5">
    <source>
        <dbReference type="EMBL" id="ADG40380.1"/>
    </source>
</evidence>
<dbReference type="PATRIC" id="fig|762051.18.peg.846"/>
<dbReference type="CDD" id="cd03221">
    <property type="entry name" value="ABCF_EF-3"/>
    <property type="match status" value="2"/>
</dbReference>
<keyword evidence="1" id="KW-0547">Nucleotide-binding</keyword>
<reference evidence="5 6" key="1">
    <citation type="journal article" date="2010" name="J. Bacteriol.">
        <title>Complete genome sequence analysis of Leuconostoc kimchii IMSNU 11154.</title>
        <authorList>
            <person name="Oh H.M."/>
            <person name="Cho Y.J."/>
            <person name="Kim B.K."/>
            <person name="Roe J.H."/>
            <person name="Kang S.O."/>
            <person name="Nahm B.H."/>
            <person name="Jeong G."/>
            <person name="Han H.U."/>
            <person name="Chun J."/>
        </authorList>
    </citation>
    <scope>NUCLEOTIDE SEQUENCE [LARGE SCALE GENOMIC DNA]</scope>
    <source>
        <strain evidence="6">IMSNU 11154 / KCTC 2386 / IH25</strain>
    </source>
</reference>
<dbReference type="KEGG" id="lki:LKI_04190"/>
<dbReference type="InterPro" id="IPR051309">
    <property type="entry name" value="ABCF_ATPase"/>
</dbReference>
<proteinExistence type="predicted"/>
<dbReference type="InterPro" id="IPR017871">
    <property type="entry name" value="ABC_transporter-like_CS"/>
</dbReference>
<keyword evidence="3" id="KW-0175">Coiled coil</keyword>
<dbReference type="eggNOG" id="COG0488">
    <property type="taxonomic scope" value="Bacteria"/>
</dbReference>
<keyword evidence="2 5" id="KW-0067">ATP-binding</keyword>
<dbReference type="FunFam" id="3.40.50.300:FF:000011">
    <property type="entry name" value="Putative ABC transporter ATP-binding component"/>
    <property type="match status" value="1"/>
</dbReference>
<dbReference type="Gene3D" id="3.40.50.300">
    <property type="entry name" value="P-loop containing nucleotide triphosphate hydrolases"/>
    <property type="match status" value="2"/>
</dbReference>
<dbReference type="Pfam" id="PF00005">
    <property type="entry name" value="ABC_tran"/>
    <property type="match status" value="2"/>
</dbReference>
<dbReference type="PANTHER" id="PTHR42855:SF2">
    <property type="entry name" value="DRUG RESISTANCE ABC TRANSPORTER,ATP-BINDING PROTEIN"/>
    <property type="match status" value="1"/>
</dbReference>
<dbReference type="InterPro" id="IPR032781">
    <property type="entry name" value="ABC_tran_Xtn"/>
</dbReference>
<evidence type="ECO:0000313" key="6">
    <source>
        <dbReference type="Proteomes" id="UP000002362"/>
    </source>
</evidence>
<dbReference type="GO" id="GO:0005524">
    <property type="term" value="F:ATP binding"/>
    <property type="evidence" value="ECO:0007669"/>
    <property type="project" value="UniProtKB-KW"/>
</dbReference>
<dbReference type="HOGENOM" id="CLU_000604_36_0_9"/>
<dbReference type="InterPro" id="IPR003439">
    <property type="entry name" value="ABC_transporter-like_ATP-bd"/>
</dbReference>
<gene>
    <name evidence="5" type="ordered locus">LKI_04190</name>
</gene>